<name>A0A4S4LK37_9AGAM</name>
<sequence length="166" mass="18575">MSTIFQLSRRALQAGNKARATFSTRWYTHAQQTRLFTSTPLVWNGDSESKPQVDHTAESYFKEADLTPPLDSTIHRVDSSSDSVQRPYEAPSGEWSRAGTQTEEYTHVDRKQPYDVKTQNGGSLEGEKLRYGGKKPWSEEKGPETSKPDEGPTGKGAEGRKPEGRK</sequence>
<reference evidence="2 3" key="1">
    <citation type="submission" date="2019-02" db="EMBL/GenBank/DDBJ databases">
        <title>Genome sequencing of the rare red list fungi Bondarzewia mesenterica.</title>
        <authorList>
            <person name="Buettner E."/>
            <person name="Kellner H."/>
        </authorList>
    </citation>
    <scope>NUCLEOTIDE SEQUENCE [LARGE SCALE GENOMIC DNA]</scope>
    <source>
        <strain evidence="2 3">DSM 108281</strain>
    </source>
</reference>
<evidence type="ECO:0000313" key="3">
    <source>
        <dbReference type="Proteomes" id="UP000310158"/>
    </source>
</evidence>
<feature type="compositionally biased region" description="Basic and acidic residues" evidence="1">
    <location>
        <begin position="104"/>
        <end position="114"/>
    </location>
</feature>
<proteinExistence type="predicted"/>
<feature type="region of interest" description="Disordered" evidence="1">
    <location>
        <begin position="63"/>
        <end position="166"/>
    </location>
</feature>
<feature type="compositionally biased region" description="Basic and acidic residues" evidence="1">
    <location>
        <begin position="125"/>
        <end position="166"/>
    </location>
</feature>
<evidence type="ECO:0000313" key="2">
    <source>
        <dbReference type="EMBL" id="THH10300.1"/>
    </source>
</evidence>
<gene>
    <name evidence="2" type="ORF">EW146_g8414</name>
</gene>
<dbReference type="Proteomes" id="UP000310158">
    <property type="component" value="Unassembled WGS sequence"/>
</dbReference>
<dbReference type="AlphaFoldDB" id="A0A4S4LK37"/>
<accession>A0A4S4LK37</accession>
<dbReference type="EMBL" id="SGPL01000579">
    <property type="protein sequence ID" value="THH10300.1"/>
    <property type="molecule type" value="Genomic_DNA"/>
</dbReference>
<comment type="caution">
    <text evidence="2">The sequence shown here is derived from an EMBL/GenBank/DDBJ whole genome shotgun (WGS) entry which is preliminary data.</text>
</comment>
<organism evidence="2 3">
    <name type="scientific">Bondarzewia mesenterica</name>
    <dbReference type="NCBI Taxonomy" id="1095465"/>
    <lineage>
        <taxon>Eukaryota</taxon>
        <taxon>Fungi</taxon>
        <taxon>Dikarya</taxon>
        <taxon>Basidiomycota</taxon>
        <taxon>Agaricomycotina</taxon>
        <taxon>Agaricomycetes</taxon>
        <taxon>Russulales</taxon>
        <taxon>Bondarzewiaceae</taxon>
        <taxon>Bondarzewia</taxon>
    </lineage>
</organism>
<protein>
    <submittedName>
        <fullName evidence="2">Uncharacterized protein</fullName>
    </submittedName>
</protein>
<dbReference type="OrthoDB" id="2687798at2759"/>
<keyword evidence="3" id="KW-1185">Reference proteome</keyword>
<evidence type="ECO:0000256" key="1">
    <source>
        <dbReference type="SAM" id="MobiDB-lite"/>
    </source>
</evidence>